<dbReference type="Gene3D" id="3.30.1200.10">
    <property type="entry name" value="YggU-like"/>
    <property type="match status" value="1"/>
</dbReference>
<organism evidence="2">
    <name type="scientific">candidate division WWE3 bacterium</name>
    <dbReference type="NCBI Taxonomy" id="2053526"/>
    <lineage>
        <taxon>Bacteria</taxon>
        <taxon>Katanobacteria</taxon>
    </lineage>
</organism>
<dbReference type="SUPFAM" id="SSF69786">
    <property type="entry name" value="YggU-like"/>
    <property type="match status" value="1"/>
</dbReference>
<comment type="caution">
    <text evidence="2">The sequence shown here is derived from an EMBL/GenBank/DDBJ whole genome shotgun (WGS) entry which is preliminary data.</text>
</comment>
<accession>A0A7C1DJ23</accession>
<dbReference type="InterPro" id="IPR003746">
    <property type="entry name" value="DUF167"/>
</dbReference>
<sequence length="67" mass="7571">MKITTIAHVNSRNPRIEKDLEGNLHIYVREPPLEGRANQAITKALSDHLKIPNSHVNLVKGHKSKIK</sequence>
<dbReference type="Pfam" id="PF02594">
    <property type="entry name" value="DUF167"/>
    <property type="match status" value="1"/>
</dbReference>
<dbReference type="EMBL" id="DSDM01000045">
    <property type="protein sequence ID" value="HDQ88670.1"/>
    <property type="molecule type" value="Genomic_DNA"/>
</dbReference>
<evidence type="ECO:0000256" key="1">
    <source>
        <dbReference type="ARBA" id="ARBA00010364"/>
    </source>
</evidence>
<dbReference type="SMART" id="SM01152">
    <property type="entry name" value="DUF167"/>
    <property type="match status" value="1"/>
</dbReference>
<evidence type="ECO:0000313" key="2">
    <source>
        <dbReference type="EMBL" id="HDQ88670.1"/>
    </source>
</evidence>
<comment type="similarity">
    <text evidence="1">Belongs to the UPF0235 family.</text>
</comment>
<protein>
    <submittedName>
        <fullName evidence="2">DUF167 domain-containing protein</fullName>
    </submittedName>
</protein>
<feature type="non-terminal residue" evidence="2">
    <location>
        <position position="67"/>
    </location>
</feature>
<dbReference type="NCBIfam" id="TIGR00251">
    <property type="entry name" value="DUF167 family protein"/>
    <property type="match status" value="1"/>
</dbReference>
<name>A0A7C1DJ23_UNCKA</name>
<gene>
    <name evidence="2" type="ORF">ENN92_00785</name>
</gene>
<dbReference type="Proteomes" id="UP000886066">
    <property type="component" value="Unassembled WGS sequence"/>
</dbReference>
<proteinExistence type="inferred from homology"/>
<reference evidence="2" key="1">
    <citation type="journal article" date="2020" name="mSystems">
        <title>Genome- and Community-Level Interaction Insights into Carbon Utilization and Element Cycling Functions of Hydrothermarchaeota in Hydrothermal Sediment.</title>
        <authorList>
            <person name="Zhou Z."/>
            <person name="Liu Y."/>
            <person name="Xu W."/>
            <person name="Pan J."/>
            <person name="Luo Z.H."/>
            <person name="Li M."/>
        </authorList>
    </citation>
    <scope>NUCLEOTIDE SEQUENCE [LARGE SCALE GENOMIC DNA]</scope>
    <source>
        <strain evidence="2">SpSt-1219</strain>
    </source>
</reference>
<dbReference type="InterPro" id="IPR036591">
    <property type="entry name" value="YggU-like_sf"/>
</dbReference>
<dbReference type="AlphaFoldDB" id="A0A7C1DJ23"/>